<dbReference type="eggNOG" id="arCOG04987">
    <property type="taxonomic scope" value="Archaea"/>
</dbReference>
<name>E1RF81_METP4</name>
<gene>
    <name evidence="1" type="ordered locus">Mpet_0251</name>
</gene>
<dbReference type="KEGG" id="mpi:Mpet_0251"/>
<evidence type="ECO:0000313" key="2">
    <source>
        <dbReference type="Proteomes" id="UP000006565"/>
    </source>
</evidence>
<reference evidence="1 2" key="1">
    <citation type="journal article" date="2010" name="Stand. Genomic Sci.">
        <title>Complete genome sequence of Methanoplanus petrolearius type strain (SEBR 4847).</title>
        <authorList>
            <person name="Brambilla E."/>
            <person name="Djao O.D."/>
            <person name="Daligault H."/>
            <person name="Lapidus A."/>
            <person name="Lucas S."/>
            <person name="Hammon N."/>
            <person name="Nolan M."/>
            <person name="Tice H."/>
            <person name="Cheng J.F."/>
            <person name="Han C."/>
            <person name="Tapia R."/>
            <person name="Goodwin L."/>
            <person name="Pitluck S."/>
            <person name="Liolios K."/>
            <person name="Ivanova N."/>
            <person name="Mavromatis K."/>
            <person name="Mikhailova N."/>
            <person name="Pati A."/>
            <person name="Chen A."/>
            <person name="Palaniappan K."/>
            <person name="Land M."/>
            <person name="Hauser L."/>
            <person name="Chang Y.J."/>
            <person name="Jeffries C.D."/>
            <person name="Rohde M."/>
            <person name="Spring S."/>
            <person name="Sikorski J."/>
            <person name="Goker M."/>
            <person name="Woyke T."/>
            <person name="Bristow J."/>
            <person name="Eisen J.A."/>
            <person name="Markowitz V."/>
            <person name="Hugenholtz P."/>
            <person name="Kyrpides N.C."/>
            <person name="Klenk H.P."/>
        </authorList>
    </citation>
    <scope>NUCLEOTIDE SEQUENCE [LARGE SCALE GENOMIC DNA]</scope>
    <source>
        <strain evidence="2">DSM 11571 / OCM 486 / SEBR 4847</strain>
    </source>
</reference>
<keyword evidence="2" id="KW-1185">Reference proteome</keyword>
<dbReference type="EMBL" id="CP002117">
    <property type="protein sequence ID" value="ADN35029.1"/>
    <property type="molecule type" value="Genomic_DNA"/>
</dbReference>
<accession>E1RF81</accession>
<evidence type="ECO:0000313" key="1">
    <source>
        <dbReference type="EMBL" id="ADN35029.1"/>
    </source>
</evidence>
<dbReference type="Proteomes" id="UP000006565">
    <property type="component" value="Chromosome"/>
</dbReference>
<proteinExistence type="predicted"/>
<dbReference type="HOGENOM" id="CLU_145177_0_0_2"/>
<dbReference type="AlphaFoldDB" id="E1RF81"/>
<dbReference type="OrthoDB" id="106319at2157"/>
<organism evidence="1 2">
    <name type="scientific">Methanolacinia petrolearia (strain DSM 11571 / OCM 486 / SEBR 4847)</name>
    <name type="common">Methanoplanus petrolearius</name>
    <dbReference type="NCBI Taxonomy" id="679926"/>
    <lineage>
        <taxon>Archaea</taxon>
        <taxon>Methanobacteriati</taxon>
        <taxon>Methanobacteriota</taxon>
        <taxon>Stenosarchaea group</taxon>
        <taxon>Methanomicrobia</taxon>
        <taxon>Methanomicrobiales</taxon>
        <taxon>Methanomicrobiaceae</taxon>
        <taxon>Methanolacinia</taxon>
    </lineage>
</organism>
<sequence precursor="true">MIFLILAMISVSIVSANAETGYIVRPSENEDPIIITKLSDTITQSETNRHQMSVGNQVDYLEIYHNWQSTSDSLSLTIYTPSWQKIGTFHDLDDDTLDGKIHIDIVPNGNYVEQGTWTFDVYGESVSSRRSYTFNLISH</sequence>
<protein>
    <submittedName>
        <fullName evidence="1">Peptidase domain-containing protein</fullName>
    </submittedName>
</protein>